<comment type="similarity">
    <text evidence="1 2">Belongs to the UPF0179 family.</text>
</comment>
<protein>
    <recommendedName>
        <fullName evidence="2">UPF0179 protein K8N75_12735</fullName>
    </recommendedName>
</protein>
<name>A0A8T5US76_9EURY</name>
<dbReference type="AlphaFoldDB" id="A0A8T5US76"/>
<gene>
    <name evidence="3" type="ORF">K8N75_12735</name>
</gene>
<dbReference type="PANTHER" id="PTHR40699">
    <property type="entry name" value="UPF0179 PROTEIN MJ1627"/>
    <property type="match status" value="1"/>
</dbReference>
<keyword evidence="4" id="KW-1185">Reference proteome</keyword>
<dbReference type="EMBL" id="JAIOUQ010000016">
    <property type="protein sequence ID" value="MBZ2166902.1"/>
    <property type="molecule type" value="Genomic_DNA"/>
</dbReference>
<sequence length="143" mass="16336">MITLIGNCLANKGLKFMHYGATSECESCRFKNTCIDTLEEGRMYIIKNVKNGEQPCMIHEGGKVRVVEVEKAYIRGVIDSKQSFEGSKIVFNPPECDEDCSLRDLCFPDGLYREDKCKIIRNMGKPREKCPKGRDLNMVLLKY</sequence>
<accession>A0A8T5US76</accession>
<dbReference type="PIRSF" id="PIRSF006595">
    <property type="entry name" value="UCP006595"/>
    <property type="match status" value="1"/>
</dbReference>
<dbReference type="Pfam" id="PF03684">
    <property type="entry name" value="UPF0179"/>
    <property type="match status" value="1"/>
</dbReference>
<dbReference type="HAMAP" id="MF_00498">
    <property type="entry name" value="UPF0179"/>
    <property type="match status" value="1"/>
</dbReference>
<dbReference type="InterPro" id="IPR005369">
    <property type="entry name" value="UPF0179"/>
</dbReference>
<evidence type="ECO:0000313" key="3">
    <source>
        <dbReference type="EMBL" id="MBZ2166902.1"/>
    </source>
</evidence>
<comment type="caution">
    <text evidence="3">The sequence shown here is derived from an EMBL/GenBank/DDBJ whole genome shotgun (WGS) entry which is preliminary data.</text>
</comment>
<dbReference type="PANTHER" id="PTHR40699:SF1">
    <property type="entry name" value="UPF0179 PROTEIN MJ1627"/>
    <property type="match status" value="1"/>
</dbReference>
<dbReference type="RefSeq" id="WP_048190827.1">
    <property type="nucleotide sequence ID" value="NZ_JAIOUQ010000016.1"/>
</dbReference>
<organism evidence="3 4">
    <name type="scientific">Methanobacterium spitsbergense</name>
    <dbReference type="NCBI Taxonomy" id="2874285"/>
    <lineage>
        <taxon>Archaea</taxon>
        <taxon>Methanobacteriati</taxon>
        <taxon>Methanobacteriota</taxon>
        <taxon>Methanomada group</taxon>
        <taxon>Methanobacteria</taxon>
        <taxon>Methanobacteriales</taxon>
        <taxon>Methanobacteriaceae</taxon>
        <taxon>Methanobacterium</taxon>
    </lineage>
</organism>
<reference evidence="4" key="1">
    <citation type="journal article" date="2022" name="Microbiol. Resour. Announc.">
        <title>Draft Genome Sequence of a Methanogenic Archaeon from West Spitsbergen Permafrost.</title>
        <authorList>
            <person name="Trubitsyn V."/>
            <person name="Rivkina E."/>
            <person name="Shcherbakova V."/>
        </authorList>
    </citation>
    <scope>NUCLEOTIDE SEQUENCE [LARGE SCALE GENOMIC DNA]</scope>
    <source>
        <strain evidence="4">VT</strain>
    </source>
</reference>
<evidence type="ECO:0000313" key="4">
    <source>
        <dbReference type="Proteomes" id="UP000825933"/>
    </source>
</evidence>
<evidence type="ECO:0000256" key="2">
    <source>
        <dbReference type="HAMAP-Rule" id="MF_00498"/>
    </source>
</evidence>
<evidence type="ECO:0000256" key="1">
    <source>
        <dbReference type="ARBA" id="ARBA00010824"/>
    </source>
</evidence>
<dbReference type="Proteomes" id="UP000825933">
    <property type="component" value="Unassembled WGS sequence"/>
</dbReference>
<proteinExistence type="inferred from homology"/>